<dbReference type="SUPFAM" id="SSF51735">
    <property type="entry name" value="NAD(P)-binding Rossmann-fold domains"/>
    <property type="match status" value="1"/>
</dbReference>
<comment type="catalytic activity">
    <reaction evidence="7 8">
        <text>UDP-alpha-D-glucose + 2 NAD(+) + H2O = UDP-alpha-D-glucuronate + 2 NADH + 3 H(+)</text>
        <dbReference type="Rhea" id="RHEA:23596"/>
        <dbReference type="ChEBI" id="CHEBI:15377"/>
        <dbReference type="ChEBI" id="CHEBI:15378"/>
        <dbReference type="ChEBI" id="CHEBI:57540"/>
        <dbReference type="ChEBI" id="CHEBI:57945"/>
        <dbReference type="ChEBI" id="CHEBI:58052"/>
        <dbReference type="ChEBI" id="CHEBI:58885"/>
        <dbReference type="EC" id="1.1.1.22"/>
    </reaction>
</comment>
<gene>
    <name evidence="10" type="ORF">OPR82_13745</name>
</gene>
<dbReference type="PIRSF" id="PIRSF500134">
    <property type="entry name" value="UDPglc_DH_bac"/>
    <property type="match status" value="1"/>
</dbReference>
<dbReference type="RefSeq" id="WP_265985447.1">
    <property type="nucleotide sequence ID" value="NZ_JAPHAV010000006.1"/>
</dbReference>
<dbReference type="Pfam" id="PF03720">
    <property type="entry name" value="UDPG_MGDP_dh_C"/>
    <property type="match status" value="1"/>
</dbReference>
<dbReference type="InterPro" id="IPR017476">
    <property type="entry name" value="UDP-Glc/GDP-Man"/>
</dbReference>
<dbReference type="SUPFAM" id="SSF52413">
    <property type="entry name" value="UDP-glucose/GDP-mannose dehydrogenase C-terminal domain"/>
    <property type="match status" value="1"/>
</dbReference>
<dbReference type="InterPro" id="IPR001732">
    <property type="entry name" value="UDP-Glc/GDP-Man_DH_N"/>
</dbReference>
<dbReference type="InterPro" id="IPR036220">
    <property type="entry name" value="UDP-Glc/GDP-Man_DH_C_sf"/>
</dbReference>
<sequence>MKLAMIGTGYVGLVSGVCFAEFGFHVTCVDKNPSIIERLTAGKVTIFEPGLDELMGRNIRDGRLEFSTDLATSVADADVILIAVGTPSRRGDGEADLQYIEAAADEIAAAMKPGAVVVIKSTVVVGTNARIRDRIAHARPGVEFSMVSNPEFLREGSAIEDFMRPDRVVVGVDDERGKAAMQRLYRPLYIRETPMVITSLENAEIIKYAANAFLAMKVTFINQVADLCEKTGGNVQEVARAIGMDKRIGSKFLHAGPGFGGSCFPKDTRAFAATGKKYGAPQSLIEEVIAVNEARKQSMAERIVAAAHESGTKTVAVLGVAFKPNTDDIRESPSLDIIAAIRKAGITVRAHDPEAMDAARSVLPDVVWCGSAYEAAEGAGVVALLTEWNAYRALDLKRLRGVMDGNVLIDLRNVYKAEDIAETGLDYRSVGRTSKIQSLSAKAH</sequence>
<evidence type="ECO:0000313" key="10">
    <source>
        <dbReference type="EMBL" id="MCX2697819.1"/>
    </source>
</evidence>
<dbReference type="EC" id="1.1.1.22" evidence="3 8"/>
<evidence type="ECO:0000259" key="9">
    <source>
        <dbReference type="SMART" id="SM00984"/>
    </source>
</evidence>
<reference evidence="10 11" key="1">
    <citation type="submission" date="2022-11" db="EMBL/GenBank/DDBJ databases">
        <title>Brucella sp. YY2X, whole genome shotgun sequencing project.</title>
        <authorList>
            <person name="Yang Y."/>
        </authorList>
    </citation>
    <scope>NUCLEOTIDE SEQUENCE [LARGE SCALE GENOMIC DNA]</scope>
    <source>
        <strain evidence="10 11">YY2X</strain>
    </source>
</reference>
<dbReference type="Pfam" id="PF03721">
    <property type="entry name" value="UDPG_MGDP_dh_N"/>
    <property type="match status" value="1"/>
</dbReference>
<feature type="domain" description="UDP-glucose/GDP-mannose dehydrogenase C-terminal" evidence="9">
    <location>
        <begin position="316"/>
        <end position="417"/>
    </location>
</feature>
<proteinExistence type="inferred from homology"/>
<keyword evidence="11" id="KW-1185">Reference proteome</keyword>
<dbReference type="InterPro" id="IPR028357">
    <property type="entry name" value="UDPglc_DH_bac"/>
</dbReference>
<protein>
    <recommendedName>
        <fullName evidence="4 8">UDP-glucose 6-dehydrogenase</fullName>
        <ecNumber evidence="3 8">1.1.1.22</ecNumber>
    </recommendedName>
</protein>
<dbReference type="PIRSF" id="PIRSF000124">
    <property type="entry name" value="UDPglc_GDPman_dh"/>
    <property type="match status" value="1"/>
</dbReference>
<dbReference type="Pfam" id="PF00984">
    <property type="entry name" value="UDPG_MGDP_dh"/>
    <property type="match status" value="1"/>
</dbReference>
<evidence type="ECO:0000313" key="11">
    <source>
        <dbReference type="Proteomes" id="UP001301216"/>
    </source>
</evidence>
<dbReference type="PANTHER" id="PTHR43750">
    <property type="entry name" value="UDP-GLUCOSE 6-DEHYDROGENASE TUAD"/>
    <property type="match status" value="1"/>
</dbReference>
<evidence type="ECO:0000256" key="4">
    <source>
        <dbReference type="ARBA" id="ARBA00015132"/>
    </source>
</evidence>
<evidence type="ECO:0000256" key="1">
    <source>
        <dbReference type="ARBA" id="ARBA00004701"/>
    </source>
</evidence>
<comment type="similarity">
    <text evidence="2 8">Belongs to the UDP-glucose/GDP-mannose dehydrogenase family.</text>
</comment>
<dbReference type="InterPro" id="IPR014026">
    <property type="entry name" value="UDP-Glc/GDP-Man_DH_dimer"/>
</dbReference>
<dbReference type="EMBL" id="JAPHAV010000006">
    <property type="protein sequence ID" value="MCX2697819.1"/>
    <property type="molecule type" value="Genomic_DNA"/>
</dbReference>
<dbReference type="Proteomes" id="UP001301216">
    <property type="component" value="Unassembled WGS sequence"/>
</dbReference>
<evidence type="ECO:0000256" key="6">
    <source>
        <dbReference type="ARBA" id="ARBA00023027"/>
    </source>
</evidence>
<dbReference type="Gene3D" id="1.20.5.100">
    <property type="entry name" value="Cytochrome c1, transmembrane anchor, C-terminal"/>
    <property type="match status" value="1"/>
</dbReference>
<accession>A0ABT3QQD1</accession>
<dbReference type="InterPro" id="IPR014027">
    <property type="entry name" value="UDP-Glc/GDP-Man_DH_C"/>
</dbReference>
<evidence type="ECO:0000256" key="2">
    <source>
        <dbReference type="ARBA" id="ARBA00006601"/>
    </source>
</evidence>
<comment type="pathway">
    <text evidence="1">Nucleotide-sugar biosynthesis; UDP-alpha-D-glucuronate biosynthesis; UDP-alpha-D-glucuronate from UDP-alpha-D-glucose: step 1/1.</text>
</comment>
<organism evidence="10 11">
    <name type="scientific">Ochrobactrum chromiisoli</name>
    <dbReference type="NCBI Taxonomy" id="2993941"/>
    <lineage>
        <taxon>Bacteria</taxon>
        <taxon>Pseudomonadati</taxon>
        <taxon>Pseudomonadota</taxon>
        <taxon>Alphaproteobacteria</taxon>
        <taxon>Hyphomicrobiales</taxon>
        <taxon>Brucellaceae</taxon>
        <taxon>Brucella/Ochrobactrum group</taxon>
        <taxon>Ochrobactrum</taxon>
    </lineage>
</organism>
<dbReference type="InterPro" id="IPR008927">
    <property type="entry name" value="6-PGluconate_DH-like_C_sf"/>
</dbReference>
<evidence type="ECO:0000256" key="7">
    <source>
        <dbReference type="ARBA" id="ARBA00047473"/>
    </source>
</evidence>
<dbReference type="Gene3D" id="3.40.50.720">
    <property type="entry name" value="NAD(P)-binding Rossmann-like Domain"/>
    <property type="match status" value="2"/>
</dbReference>
<dbReference type="SMART" id="SM00984">
    <property type="entry name" value="UDPG_MGDP_dh_C"/>
    <property type="match status" value="1"/>
</dbReference>
<comment type="caution">
    <text evidence="10">The sequence shown here is derived from an EMBL/GenBank/DDBJ whole genome shotgun (WGS) entry which is preliminary data.</text>
</comment>
<evidence type="ECO:0000256" key="8">
    <source>
        <dbReference type="PIRNR" id="PIRNR000124"/>
    </source>
</evidence>
<keyword evidence="5 8" id="KW-0560">Oxidoreductase</keyword>
<keyword evidence="6 8" id="KW-0520">NAD</keyword>
<evidence type="ECO:0000256" key="5">
    <source>
        <dbReference type="ARBA" id="ARBA00023002"/>
    </source>
</evidence>
<dbReference type="SUPFAM" id="SSF48179">
    <property type="entry name" value="6-phosphogluconate dehydrogenase C-terminal domain-like"/>
    <property type="match status" value="1"/>
</dbReference>
<evidence type="ECO:0000256" key="3">
    <source>
        <dbReference type="ARBA" id="ARBA00012954"/>
    </source>
</evidence>
<name>A0ABT3QQD1_9HYPH</name>
<dbReference type="PANTHER" id="PTHR43750:SF3">
    <property type="entry name" value="UDP-GLUCOSE 6-DEHYDROGENASE TUAD"/>
    <property type="match status" value="1"/>
</dbReference>
<dbReference type="InterPro" id="IPR036291">
    <property type="entry name" value="NAD(P)-bd_dom_sf"/>
</dbReference>
<dbReference type="NCBIfam" id="TIGR03026">
    <property type="entry name" value="NDP-sugDHase"/>
    <property type="match status" value="1"/>
</dbReference>